<dbReference type="GO" id="GO:0047617">
    <property type="term" value="F:fatty acyl-CoA hydrolase activity"/>
    <property type="evidence" value="ECO:0007669"/>
    <property type="project" value="TreeGrafter"/>
</dbReference>
<protein>
    <submittedName>
        <fullName evidence="3">Acyl-CoA thioester hydrolase</fullName>
    </submittedName>
</protein>
<dbReference type="AlphaFoldDB" id="A0A2T5C359"/>
<evidence type="ECO:0000256" key="1">
    <source>
        <dbReference type="ARBA" id="ARBA00005953"/>
    </source>
</evidence>
<evidence type="ECO:0000256" key="2">
    <source>
        <dbReference type="ARBA" id="ARBA00022801"/>
    </source>
</evidence>
<accession>A0A2T5C359</accession>
<dbReference type="NCBIfam" id="TIGR00051">
    <property type="entry name" value="YbgC/FadM family acyl-CoA thioesterase"/>
    <property type="match status" value="1"/>
</dbReference>
<evidence type="ECO:0000313" key="4">
    <source>
        <dbReference type="Proteomes" id="UP000243525"/>
    </source>
</evidence>
<dbReference type="InterPro" id="IPR029069">
    <property type="entry name" value="HotDog_dom_sf"/>
</dbReference>
<reference evidence="3 4" key="1">
    <citation type="submission" date="2018-04" db="EMBL/GenBank/DDBJ databases">
        <title>Genomic Encyclopedia of Archaeal and Bacterial Type Strains, Phase II (KMG-II): from individual species to whole genera.</title>
        <authorList>
            <person name="Goeker M."/>
        </authorList>
    </citation>
    <scope>NUCLEOTIDE SEQUENCE [LARGE SCALE GENOMIC DNA]</scope>
    <source>
        <strain evidence="3 4">DSM 28823</strain>
    </source>
</reference>
<dbReference type="EMBL" id="QAAD01000005">
    <property type="protein sequence ID" value="PTN09210.1"/>
    <property type="molecule type" value="Genomic_DNA"/>
</dbReference>
<dbReference type="PANTHER" id="PTHR31793">
    <property type="entry name" value="4-HYDROXYBENZOYL-COA THIOESTERASE FAMILY MEMBER"/>
    <property type="match status" value="1"/>
</dbReference>
<dbReference type="PIRSF" id="PIRSF003230">
    <property type="entry name" value="YbgC"/>
    <property type="match status" value="1"/>
</dbReference>
<comment type="caution">
    <text evidence="3">The sequence shown here is derived from an EMBL/GenBank/DDBJ whole genome shotgun (WGS) entry which is preliminary data.</text>
</comment>
<proteinExistence type="inferred from homology"/>
<gene>
    <name evidence="3" type="ORF">C8N47_10550</name>
</gene>
<dbReference type="Proteomes" id="UP000243525">
    <property type="component" value="Unassembled WGS sequence"/>
</dbReference>
<comment type="similarity">
    <text evidence="1">Belongs to the 4-hydroxybenzoyl-CoA thioesterase family.</text>
</comment>
<dbReference type="InterPro" id="IPR050563">
    <property type="entry name" value="4-hydroxybenzoyl-CoA_TE"/>
</dbReference>
<organism evidence="3 4">
    <name type="scientific">Mangrovibacterium marinum</name>
    <dbReference type="NCBI Taxonomy" id="1639118"/>
    <lineage>
        <taxon>Bacteria</taxon>
        <taxon>Pseudomonadati</taxon>
        <taxon>Bacteroidota</taxon>
        <taxon>Bacteroidia</taxon>
        <taxon>Marinilabiliales</taxon>
        <taxon>Prolixibacteraceae</taxon>
        <taxon>Mangrovibacterium</taxon>
    </lineage>
</organism>
<dbReference type="Pfam" id="PF13279">
    <property type="entry name" value="4HBT_2"/>
    <property type="match status" value="1"/>
</dbReference>
<keyword evidence="4" id="KW-1185">Reference proteome</keyword>
<keyword evidence="2 3" id="KW-0378">Hydrolase</keyword>
<dbReference type="InterPro" id="IPR006684">
    <property type="entry name" value="YbgC/YbaW"/>
</dbReference>
<dbReference type="PANTHER" id="PTHR31793:SF27">
    <property type="entry name" value="NOVEL THIOESTERASE SUPERFAMILY DOMAIN AND SAPOSIN A-TYPE DOMAIN CONTAINING PROTEIN (0610012H03RIK)"/>
    <property type="match status" value="1"/>
</dbReference>
<dbReference type="Gene3D" id="3.10.129.10">
    <property type="entry name" value="Hotdog Thioesterase"/>
    <property type="match status" value="1"/>
</dbReference>
<dbReference type="SUPFAM" id="SSF54637">
    <property type="entry name" value="Thioesterase/thiol ester dehydrase-isomerase"/>
    <property type="match status" value="1"/>
</dbReference>
<name>A0A2T5C359_9BACT</name>
<dbReference type="CDD" id="cd00586">
    <property type="entry name" value="4HBT"/>
    <property type="match status" value="1"/>
</dbReference>
<dbReference type="RefSeq" id="WP_170111305.1">
    <property type="nucleotide sequence ID" value="NZ_OY782574.1"/>
</dbReference>
<evidence type="ECO:0000313" key="3">
    <source>
        <dbReference type="EMBL" id="PTN09210.1"/>
    </source>
</evidence>
<sequence>MIRGKISLRPRYGEVDQMGYVYHGNYVNYFHQARTELMRELGIEDSKLEAQQIMMPVISMNLQYHRPAGYDELLTIHTLVLENPVTRLSFQFEVRNEQNQLVCSADSTVVFVDSKTRKPMRVPRFVKEKFDLIFENAMA</sequence>